<dbReference type="OrthoDB" id="6058738at2"/>
<protein>
    <submittedName>
        <fullName evidence="1">Uncharacterized protein</fullName>
    </submittedName>
</protein>
<sequence length="174" mass="19276">MSETIETTLPRPEIVEKQILKVLDEAKPPGKLAVEQLIKLFSLNDQGVADDEMELTEVVPGTDWTQSLSFSSPAPGKNVIEYWLDHHHLHSDALSADLTPICSMNFGSYRSELMAMGFEEGPSMPDGREYERHGALSHTFTRSNVVVDILSQRAVAPTDGPQDACILKIEIRSI</sequence>
<dbReference type="RefSeq" id="WP_057636775.1">
    <property type="nucleotide sequence ID" value="NZ_LDJM01000007.1"/>
</dbReference>
<dbReference type="AlphaFoldDB" id="A0A0R0DKP2"/>
<evidence type="ECO:0000313" key="2">
    <source>
        <dbReference type="Proteomes" id="UP000050956"/>
    </source>
</evidence>
<reference evidence="1 2" key="1">
    <citation type="submission" date="2015-05" db="EMBL/GenBank/DDBJ databases">
        <title>Genome sequencing and analysis of members of genus Stenotrophomonas.</title>
        <authorList>
            <person name="Patil P.P."/>
            <person name="Midha S."/>
            <person name="Patil P.B."/>
        </authorList>
    </citation>
    <scope>NUCLEOTIDE SEQUENCE [LARGE SCALE GENOMIC DNA]</scope>
    <source>
        <strain evidence="1 2">DSM 24757</strain>
    </source>
</reference>
<dbReference type="EMBL" id="LDJM01000007">
    <property type="protein sequence ID" value="KRG78967.1"/>
    <property type="molecule type" value="Genomic_DNA"/>
</dbReference>
<keyword evidence="2" id="KW-1185">Reference proteome</keyword>
<proteinExistence type="predicted"/>
<gene>
    <name evidence="1" type="ORF">ABB30_02765</name>
</gene>
<evidence type="ECO:0000313" key="1">
    <source>
        <dbReference type="EMBL" id="KRG78967.1"/>
    </source>
</evidence>
<accession>A0A0R0DKP2</accession>
<comment type="caution">
    <text evidence="1">The sequence shown here is derived from an EMBL/GenBank/DDBJ whole genome shotgun (WGS) entry which is preliminary data.</text>
</comment>
<name>A0A0R0DKP2_9GAMM</name>
<organism evidence="1 2">
    <name type="scientific">Stenotrophomonas ginsengisoli</name>
    <dbReference type="NCBI Taxonomy" id="336566"/>
    <lineage>
        <taxon>Bacteria</taxon>
        <taxon>Pseudomonadati</taxon>
        <taxon>Pseudomonadota</taxon>
        <taxon>Gammaproteobacteria</taxon>
        <taxon>Lysobacterales</taxon>
        <taxon>Lysobacteraceae</taxon>
        <taxon>Stenotrophomonas</taxon>
    </lineage>
</organism>
<dbReference type="Proteomes" id="UP000050956">
    <property type="component" value="Unassembled WGS sequence"/>
</dbReference>
<dbReference type="PATRIC" id="fig|336566.3.peg.2961"/>